<keyword evidence="2" id="KW-0378">Hydrolase</keyword>
<sequence>MADRGEPSSTQPVPAWPGTAYPLGATYDGAGTNFAVFSEVAESVELCLIDRDGVETRVPLDEVDGYVWHAYLPTVVPGQRYGYRIHGPWDPANGLRCDASKLLLDPYGKAFAGSFDGDRSLFSYPFADDPAADVEDTEDENDDVHPLAGHDSLGHTMTTVVINPYFDWQSDRAPRTPYHETVIYEAHVKGMTATHPGVPEELRGTYAGLAHPAVVDHLTSLGVTAIELMPVHQFMHDQTLIDKGLRNYWGYNTFGFFAPHSDYAAAPKPGGAVTEFKAMVRAFHDAGIEVILDVVYNHTAEGNHLGPTISFRGIDNLAYYRVVDGDCAHYMDYTGTGNSLNARHPHTLQLIMDSLRYWVTEMHVDGFRFDLASTLARELHDVDRLSAFFDLVQQDPIVSQVKLIAEPWDVGEGGYQVGNFPGLWTEWNGKYRDTVRDYWRGESSTLGEFASRLTGSSDLYEKTGRRPSASINFVTAHDGFTLRDLVSYNDKHNEANGEGNRDGESHNRSWNCGVEGPTDDPHVLALRARQTRNIMATLMLSQGTPMLAHGDEFGRTQLGNNNVYCQDSPLSWMDWSLAEANDDLLEFARRVIALRADNPVFRRRRFFEGTPIRSGDEMREIAWLTPSGDEMTPDDWNSGFGRSLAAFLNGEGIPEPDQRGERIVGESFLLCFNAHDGDIEFQAPYDYDWTVALDTAQPTGLGETPETVAAGGSIKVGSRTLVVLRRSDR</sequence>
<dbReference type="Pfam" id="PF02922">
    <property type="entry name" value="CBM_48"/>
    <property type="match status" value="1"/>
</dbReference>
<dbReference type="Pfam" id="PF00128">
    <property type="entry name" value="Alpha-amylase"/>
    <property type="match status" value="2"/>
</dbReference>
<dbReference type="InterPro" id="IPR013783">
    <property type="entry name" value="Ig-like_fold"/>
</dbReference>
<keyword evidence="3" id="KW-0326">Glycosidase</keyword>
<dbReference type="InterPro" id="IPR004193">
    <property type="entry name" value="Glyco_hydro_13_N"/>
</dbReference>
<evidence type="ECO:0000313" key="7">
    <source>
        <dbReference type="Proteomes" id="UP000471120"/>
    </source>
</evidence>
<dbReference type="AlphaFoldDB" id="A0A6P2CHI1"/>
<protein>
    <submittedName>
        <fullName evidence="6">Glycogen debranching enzyme GlgX</fullName>
    </submittedName>
</protein>
<dbReference type="GO" id="GO:0005980">
    <property type="term" value="P:glycogen catabolic process"/>
    <property type="evidence" value="ECO:0007669"/>
    <property type="project" value="InterPro"/>
</dbReference>
<dbReference type="InterPro" id="IPR017853">
    <property type="entry name" value="GH"/>
</dbReference>
<dbReference type="CDD" id="cd02856">
    <property type="entry name" value="E_set_GDE_Isoamylase_N"/>
    <property type="match status" value="1"/>
</dbReference>
<dbReference type="Gene3D" id="3.20.20.80">
    <property type="entry name" value="Glycosidases"/>
    <property type="match status" value="1"/>
</dbReference>
<evidence type="ECO:0000259" key="5">
    <source>
        <dbReference type="SMART" id="SM00642"/>
    </source>
</evidence>
<feature type="compositionally biased region" description="Basic and acidic residues" evidence="4">
    <location>
        <begin position="491"/>
        <end position="507"/>
    </location>
</feature>
<dbReference type="SUPFAM" id="SSF51011">
    <property type="entry name" value="Glycosyl hydrolase domain"/>
    <property type="match status" value="1"/>
</dbReference>
<accession>A0A6P2CHI1</accession>
<dbReference type="SUPFAM" id="SSF81296">
    <property type="entry name" value="E set domains"/>
    <property type="match status" value="1"/>
</dbReference>
<feature type="region of interest" description="Disordered" evidence="4">
    <location>
        <begin position="491"/>
        <end position="514"/>
    </location>
</feature>
<dbReference type="InterPro" id="IPR013780">
    <property type="entry name" value="Glyco_hydro_b"/>
</dbReference>
<dbReference type="Gene3D" id="2.60.40.1180">
    <property type="entry name" value="Golgi alpha-mannosidase II"/>
    <property type="match status" value="1"/>
</dbReference>
<dbReference type="RefSeq" id="WP_010836216.1">
    <property type="nucleotide sequence ID" value="NZ_QRCM01000001.1"/>
</dbReference>
<evidence type="ECO:0000256" key="1">
    <source>
        <dbReference type="ARBA" id="ARBA00008061"/>
    </source>
</evidence>
<evidence type="ECO:0000256" key="4">
    <source>
        <dbReference type="SAM" id="MobiDB-lite"/>
    </source>
</evidence>
<dbReference type="SMART" id="SM00642">
    <property type="entry name" value="Aamy"/>
    <property type="match status" value="1"/>
</dbReference>
<dbReference type="InterPro" id="IPR011837">
    <property type="entry name" value="Glycogen_debranch_GlgX"/>
</dbReference>
<organism evidence="6 7">
    <name type="scientific">Rhodococcus rhodnii</name>
    <dbReference type="NCBI Taxonomy" id="38312"/>
    <lineage>
        <taxon>Bacteria</taxon>
        <taxon>Bacillati</taxon>
        <taxon>Actinomycetota</taxon>
        <taxon>Actinomycetes</taxon>
        <taxon>Mycobacteriales</taxon>
        <taxon>Nocardiaceae</taxon>
        <taxon>Rhodococcus</taxon>
    </lineage>
</organism>
<dbReference type="NCBIfam" id="TIGR02100">
    <property type="entry name" value="glgX_debranch"/>
    <property type="match status" value="1"/>
</dbReference>
<proteinExistence type="inferred from homology"/>
<dbReference type="PANTHER" id="PTHR43002">
    <property type="entry name" value="GLYCOGEN DEBRANCHING ENZYME"/>
    <property type="match status" value="1"/>
</dbReference>
<gene>
    <name evidence="6" type="primary">glgX</name>
    <name evidence="6" type="ORF">DW322_15615</name>
</gene>
<comment type="similarity">
    <text evidence="1">Belongs to the glycosyl hydrolase 13 family.</text>
</comment>
<evidence type="ECO:0000256" key="3">
    <source>
        <dbReference type="ARBA" id="ARBA00023295"/>
    </source>
</evidence>
<evidence type="ECO:0000256" key="2">
    <source>
        <dbReference type="ARBA" id="ARBA00022801"/>
    </source>
</evidence>
<dbReference type="InterPro" id="IPR014756">
    <property type="entry name" value="Ig_E-set"/>
</dbReference>
<dbReference type="CDD" id="cd11326">
    <property type="entry name" value="AmyAc_Glg_debranch"/>
    <property type="match status" value="1"/>
</dbReference>
<dbReference type="Proteomes" id="UP000471120">
    <property type="component" value="Unassembled WGS sequence"/>
</dbReference>
<name>A0A6P2CHI1_9NOCA</name>
<dbReference type="InterPro" id="IPR044505">
    <property type="entry name" value="GlgX_Isoamylase_N_E_set"/>
</dbReference>
<comment type="caution">
    <text evidence="6">The sequence shown here is derived from an EMBL/GenBank/DDBJ whole genome shotgun (WGS) entry which is preliminary data.</text>
</comment>
<dbReference type="EMBL" id="QRCM01000001">
    <property type="protein sequence ID" value="TXG91380.1"/>
    <property type="molecule type" value="Genomic_DNA"/>
</dbReference>
<feature type="domain" description="Glycosyl hydrolase family 13 catalytic" evidence="5">
    <location>
        <begin position="185"/>
        <end position="595"/>
    </location>
</feature>
<evidence type="ECO:0000313" key="6">
    <source>
        <dbReference type="EMBL" id="TXG91380.1"/>
    </source>
</evidence>
<dbReference type="InterPro" id="IPR006047">
    <property type="entry name" value="GH13_cat_dom"/>
</dbReference>
<dbReference type="SUPFAM" id="SSF51445">
    <property type="entry name" value="(Trans)glycosidases"/>
    <property type="match status" value="1"/>
</dbReference>
<reference evidence="6 7" key="1">
    <citation type="submission" date="2018-07" db="EMBL/GenBank/DDBJ databases">
        <title>Genome sequence of Rhodococcus rhodnii ATCC 35071 from Rhodnius prolixus.</title>
        <authorList>
            <person name="Patel V."/>
            <person name="Vogel K.J."/>
        </authorList>
    </citation>
    <scope>NUCLEOTIDE SEQUENCE [LARGE SCALE GENOMIC DNA]</scope>
    <source>
        <strain evidence="6 7">ATCC 35071</strain>
    </source>
</reference>
<dbReference type="GO" id="GO:0004135">
    <property type="term" value="F:amylo-alpha-1,6-glucosidase activity"/>
    <property type="evidence" value="ECO:0007669"/>
    <property type="project" value="InterPro"/>
</dbReference>
<dbReference type="Gene3D" id="2.60.40.10">
    <property type="entry name" value="Immunoglobulins"/>
    <property type="match status" value="1"/>
</dbReference>